<proteinExistence type="predicted"/>
<feature type="domain" description="RRM" evidence="4">
    <location>
        <begin position="50"/>
        <end position="128"/>
    </location>
</feature>
<dbReference type="EMBL" id="JH795859">
    <property type="protein sequence ID" value="EJU03578.1"/>
    <property type="molecule type" value="Genomic_DNA"/>
</dbReference>
<dbReference type="Gene3D" id="3.30.70.330">
    <property type="match status" value="3"/>
</dbReference>
<feature type="region of interest" description="Disordered" evidence="3">
    <location>
        <begin position="350"/>
        <end position="388"/>
    </location>
</feature>
<dbReference type="Pfam" id="PF00076">
    <property type="entry name" value="RRM_1"/>
    <property type="match status" value="3"/>
</dbReference>
<feature type="compositionally biased region" description="Low complexity" evidence="3">
    <location>
        <begin position="305"/>
        <end position="329"/>
    </location>
</feature>
<evidence type="ECO:0000256" key="3">
    <source>
        <dbReference type="SAM" id="MobiDB-lite"/>
    </source>
</evidence>
<keyword evidence="6" id="KW-1185">Reference proteome</keyword>
<dbReference type="PANTHER" id="PTHR23003:SF3">
    <property type="entry name" value="FI21236P1-RELATED"/>
    <property type="match status" value="1"/>
</dbReference>
<evidence type="ECO:0000313" key="6">
    <source>
        <dbReference type="Proteomes" id="UP000030653"/>
    </source>
</evidence>
<sequence>MHSLISAVRLTRRIPAIHKSLLIHRPSARFMGNVSPAQSLAAAETSSKNRRVFVLNLPYTATMDKVKEFMETRAGPVTHAEILTTPEGESKGCAVVEFEGQEMAEKAIASISMQVFDGRSVFVRPVGHDLVVGERDRKMNETEWQDQSDMGFGTQPYQLYIGNVPPSFSWQDLKDVFKPFGPVNHCNVSSKRVASATEPIWGTLQLQSAAHAQRAMNHFADAARKSSIGALVVLPWEDRPRDVDVSLLNDAARRSLRPNKGDGSAPAPAWGGPVTSQAGQVGQPRQPYGFAQPGQATFSAPGRFPPGQVQQLPQQPQQEQQHSPGQAQPLPNTWSNYPYPYPYAYPPPPSSLGQGWPSPAGTPPPGTPPQNAYPAPPQGWPSHPPQGYPPYQVPYPYNYTYPPSPVTTPSPDSSSSATPSPDSAIPPPVEQEKNIWKAPTGPRAAPELFRHRTALHTGAKTQIVVKFFPNETDEEDLVDLFTSTGAQVVGVEILRTERIRNMGIVQFSTPDEAQAAVQTFHGYNYGGRGLALRMVNEPFNFSAKAWAPDREKLVEEEREKSWKDME</sequence>
<feature type="compositionally biased region" description="Pro residues" evidence="3">
    <location>
        <begin position="374"/>
        <end position="388"/>
    </location>
</feature>
<dbReference type="GO" id="GO:0003729">
    <property type="term" value="F:mRNA binding"/>
    <property type="evidence" value="ECO:0007669"/>
    <property type="project" value="TreeGrafter"/>
</dbReference>
<dbReference type="RefSeq" id="XP_040630472.1">
    <property type="nucleotide sequence ID" value="XM_040777573.1"/>
</dbReference>
<dbReference type="PANTHER" id="PTHR23003">
    <property type="entry name" value="RNA RECOGNITION MOTIF RRM DOMAIN CONTAINING PROTEIN"/>
    <property type="match status" value="1"/>
</dbReference>
<protein>
    <recommendedName>
        <fullName evidence="4">RRM domain-containing protein</fullName>
    </recommendedName>
</protein>
<dbReference type="SMART" id="SM00360">
    <property type="entry name" value="RRM"/>
    <property type="match status" value="3"/>
</dbReference>
<reference evidence="5 6" key="1">
    <citation type="journal article" date="2012" name="Science">
        <title>The Paleozoic origin of enzymatic lignin decomposition reconstructed from 31 fungal genomes.</title>
        <authorList>
            <person name="Floudas D."/>
            <person name="Binder M."/>
            <person name="Riley R."/>
            <person name="Barry K."/>
            <person name="Blanchette R.A."/>
            <person name="Henrissat B."/>
            <person name="Martinez A.T."/>
            <person name="Otillar R."/>
            <person name="Spatafora J.W."/>
            <person name="Yadav J.S."/>
            <person name="Aerts A."/>
            <person name="Benoit I."/>
            <person name="Boyd A."/>
            <person name="Carlson A."/>
            <person name="Copeland A."/>
            <person name="Coutinho P.M."/>
            <person name="de Vries R.P."/>
            <person name="Ferreira P."/>
            <person name="Findley K."/>
            <person name="Foster B."/>
            <person name="Gaskell J."/>
            <person name="Glotzer D."/>
            <person name="Gorecki P."/>
            <person name="Heitman J."/>
            <person name="Hesse C."/>
            <person name="Hori C."/>
            <person name="Igarashi K."/>
            <person name="Jurgens J.A."/>
            <person name="Kallen N."/>
            <person name="Kersten P."/>
            <person name="Kohler A."/>
            <person name="Kuees U."/>
            <person name="Kumar T.K.A."/>
            <person name="Kuo A."/>
            <person name="LaButti K."/>
            <person name="Larrondo L.F."/>
            <person name="Lindquist E."/>
            <person name="Ling A."/>
            <person name="Lombard V."/>
            <person name="Lucas S."/>
            <person name="Lundell T."/>
            <person name="Martin R."/>
            <person name="McLaughlin D.J."/>
            <person name="Morgenstern I."/>
            <person name="Morin E."/>
            <person name="Murat C."/>
            <person name="Nagy L.G."/>
            <person name="Nolan M."/>
            <person name="Ohm R.A."/>
            <person name="Patyshakuliyeva A."/>
            <person name="Rokas A."/>
            <person name="Ruiz-Duenas F.J."/>
            <person name="Sabat G."/>
            <person name="Salamov A."/>
            <person name="Samejima M."/>
            <person name="Schmutz J."/>
            <person name="Slot J.C."/>
            <person name="St John F."/>
            <person name="Stenlid J."/>
            <person name="Sun H."/>
            <person name="Sun S."/>
            <person name="Syed K."/>
            <person name="Tsang A."/>
            <person name="Wiebenga A."/>
            <person name="Young D."/>
            <person name="Pisabarro A."/>
            <person name="Eastwood D.C."/>
            <person name="Martin F."/>
            <person name="Cullen D."/>
            <person name="Grigoriev I.V."/>
            <person name="Hibbett D.S."/>
        </authorList>
    </citation>
    <scope>NUCLEOTIDE SEQUENCE [LARGE SCALE GENOMIC DNA]</scope>
    <source>
        <strain evidence="5 6">DJM-731 SS1</strain>
    </source>
</reference>
<dbReference type="GO" id="GO:0005737">
    <property type="term" value="C:cytoplasm"/>
    <property type="evidence" value="ECO:0007669"/>
    <property type="project" value="TreeGrafter"/>
</dbReference>
<keyword evidence="1 2" id="KW-0694">RNA-binding</keyword>
<feature type="domain" description="RRM" evidence="4">
    <location>
        <begin position="157"/>
        <end position="250"/>
    </location>
</feature>
<evidence type="ECO:0000256" key="1">
    <source>
        <dbReference type="ARBA" id="ARBA00022884"/>
    </source>
</evidence>
<dbReference type="InterPro" id="IPR050374">
    <property type="entry name" value="RRT5_SRSF_SR"/>
</dbReference>
<dbReference type="OMA" id="KMNETEW"/>
<dbReference type="InterPro" id="IPR012677">
    <property type="entry name" value="Nucleotide-bd_a/b_plait_sf"/>
</dbReference>
<dbReference type="Proteomes" id="UP000030653">
    <property type="component" value="Unassembled WGS sequence"/>
</dbReference>
<dbReference type="STRING" id="1858805.M5GET7"/>
<dbReference type="InterPro" id="IPR000504">
    <property type="entry name" value="RRM_dom"/>
</dbReference>
<evidence type="ECO:0000256" key="2">
    <source>
        <dbReference type="PROSITE-ProRule" id="PRU00176"/>
    </source>
</evidence>
<evidence type="ECO:0000259" key="4">
    <source>
        <dbReference type="PROSITE" id="PS50102"/>
    </source>
</evidence>
<dbReference type="GO" id="GO:1990904">
    <property type="term" value="C:ribonucleoprotein complex"/>
    <property type="evidence" value="ECO:0007669"/>
    <property type="project" value="TreeGrafter"/>
</dbReference>
<dbReference type="PROSITE" id="PS50102">
    <property type="entry name" value="RRM"/>
    <property type="match status" value="3"/>
</dbReference>
<dbReference type="OrthoDB" id="439808at2759"/>
<dbReference type="HOGENOM" id="CLU_481477_0_0_1"/>
<accession>M5GET7</accession>
<name>M5GET7_DACPD</name>
<feature type="region of interest" description="Disordered" evidence="3">
    <location>
        <begin position="402"/>
        <end position="435"/>
    </location>
</feature>
<feature type="region of interest" description="Disordered" evidence="3">
    <location>
        <begin position="254"/>
        <end position="334"/>
    </location>
</feature>
<evidence type="ECO:0000313" key="5">
    <source>
        <dbReference type="EMBL" id="EJU03578.1"/>
    </source>
</evidence>
<dbReference type="AlphaFoldDB" id="M5GET7"/>
<feature type="domain" description="RRM" evidence="4">
    <location>
        <begin position="461"/>
        <end position="537"/>
    </location>
</feature>
<feature type="compositionally biased region" description="Low complexity" evidence="3">
    <location>
        <begin position="409"/>
        <end position="423"/>
    </location>
</feature>
<dbReference type="GO" id="GO:0005634">
    <property type="term" value="C:nucleus"/>
    <property type="evidence" value="ECO:0007669"/>
    <property type="project" value="TreeGrafter"/>
</dbReference>
<gene>
    <name evidence="5" type="ORF">DACRYDRAFT_99186</name>
</gene>
<dbReference type="CDD" id="cd00590">
    <property type="entry name" value="RRM_SF"/>
    <property type="match status" value="2"/>
</dbReference>
<organism evidence="5 6">
    <name type="scientific">Dacryopinax primogenitus (strain DJM 731)</name>
    <name type="common">Brown rot fungus</name>
    <dbReference type="NCBI Taxonomy" id="1858805"/>
    <lineage>
        <taxon>Eukaryota</taxon>
        <taxon>Fungi</taxon>
        <taxon>Dikarya</taxon>
        <taxon>Basidiomycota</taxon>
        <taxon>Agaricomycotina</taxon>
        <taxon>Dacrymycetes</taxon>
        <taxon>Dacrymycetales</taxon>
        <taxon>Dacrymycetaceae</taxon>
        <taxon>Dacryopinax</taxon>
    </lineage>
</organism>
<dbReference type="GeneID" id="63692635"/>
<dbReference type="InterPro" id="IPR035979">
    <property type="entry name" value="RBD_domain_sf"/>
</dbReference>
<dbReference type="SUPFAM" id="SSF54928">
    <property type="entry name" value="RNA-binding domain, RBD"/>
    <property type="match status" value="2"/>
</dbReference>